<proteinExistence type="predicted"/>
<evidence type="ECO:0000256" key="1">
    <source>
        <dbReference type="ARBA" id="ARBA00004167"/>
    </source>
</evidence>
<dbReference type="PANTHER" id="PTHR46426:SF1">
    <property type="entry name" value="PROTEIN DISULFIDE-ISOMERASE TMX3"/>
    <property type="match status" value="1"/>
</dbReference>
<name>A0A6C0AHR9_9ZZZZ</name>
<evidence type="ECO:0000256" key="2">
    <source>
        <dbReference type="ARBA" id="ARBA00022692"/>
    </source>
</evidence>
<accession>A0A6C0AHR9</accession>
<dbReference type="PROSITE" id="PS51352">
    <property type="entry name" value="THIOREDOXIN_2"/>
    <property type="match status" value="1"/>
</dbReference>
<comment type="subcellular location">
    <subcellularLocation>
        <location evidence="1">Membrane</location>
        <topology evidence="1">Single-pass membrane protein</topology>
    </subcellularLocation>
</comment>
<feature type="domain" description="Thioredoxin" evidence="6">
    <location>
        <begin position="11"/>
        <end position="128"/>
    </location>
</feature>
<organism evidence="7">
    <name type="scientific">viral metagenome</name>
    <dbReference type="NCBI Taxonomy" id="1070528"/>
    <lineage>
        <taxon>unclassified sequences</taxon>
        <taxon>metagenomes</taxon>
        <taxon>organismal metagenomes</taxon>
    </lineage>
</organism>
<feature type="transmembrane region" description="Helical" evidence="5">
    <location>
        <begin position="6"/>
        <end position="22"/>
    </location>
</feature>
<keyword evidence="3 5" id="KW-1133">Transmembrane helix</keyword>
<dbReference type="GO" id="GO:0005783">
    <property type="term" value="C:endoplasmic reticulum"/>
    <property type="evidence" value="ECO:0007669"/>
    <property type="project" value="TreeGrafter"/>
</dbReference>
<keyword evidence="2 5" id="KW-0812">Transmembrane</keyword>
<dbReference type="Pfam" id="PF00085">
    <property type="entry name" value="Thioredoxin"/>
    <property type="match status" value="1"/>
</dbReference>
<reference evidence="7" key="1">
    <citation type="journal article" date="2020" name="Nature">
        <title>Giant virus diversity and host interactions through global metagenomics.</title>
        <authorList>
            <person name="Schulz F."/>
            <person name="Roux S."/>
            <person name="Paez-Espino D."/>
            <person name="Jungbluth S."/>
            <person name="Walsh D.A."/>
            <person name="Denef V.J."/>
            <person name="McMahon K.D."/>
            <person name="Konstantinidis K.T."/>
            <person name="Eloe-Fadrosh E.A."/>
            <person name="Kyrpides N.C."/>
            <person name="Woyke T."/>
        </authorList>
    </citation>
    <scope>NUCLEOTIDE SEQUENCE</scope>
    <source>
        <strain evidence="7">GVMAG-S-1035118-87</strain>
    </source>
</reference>
<dbReference type="AlphaFoldDB" id="A0A6C0AHR9"/>
<dbReference type="SUPFAM" id="SSF52833">
    <property type="entry name" value="Thioredoxin-like"/>
    <property type="match status" value="1"/>
</dbReference>
<dbReference type="PANTHER" id="PTHR46426">
    <property type="entry name" value="PROTEIN DISULFIDE-ISOMERASE TMX3"/>
    <property type="match status" value="1"/>
</dbReference>
<dbReference type="InterPro" id="IPR052250">
    <property type="entry name" value="PDI_TMX3"/>
</dbReference>
<sequence>MKYYILGGFTALVLIYIVVYIIKSKAGKPKESATQVCELFYFYTTWCPYCKKSRVEWDKFKAEWGHKTYNGYVLQFQEIDCDTNESTATKYNVTKYPTIKLIKDDMVIDFDAKPTVDSLTRFLSASFE</sequence>
<dbReference type="InterPro" id="IPR013766">
    <property type="entry name" value="Thioredoxin_domain"/>
</dbReference>
<evidence type="ECO:0000256" key="4">
    <source>
        <dbReference type="ARBA" id="ARBA00023136"/>
    </source>
</evidence>
<dbReference type="InterPro" id="IPR036249">
    <property type="entry name" value="Thioredoxin-like_sf"/>
</dbReference>
<evidence type="ECO:0000313" key="7">
    <source>
        <dbReference type="EMBL" id="QHS79000.1"/>
    </source>
</evidence>
<dbReference type="EMBL" id="MN740625">
    <property type="protein sequence ID" value="QHS79000.1"/>
    <property type="molecule type" value="Genomic_DNA"/>
</dbReference>
<evidence type="ECO:0000256" key="5">
    <source>
        <dbReference type="SAM" id="Phobius"/>
    </source>
</evidence>
<dbReference type="GO" id="GO:0016020">
    <property type="term" value="C:membrane"/>
    <property type="evidence" value="ECO:0007669"/>
    <property type="project" value="UniProtKB-SubCell"/>
</dbReference>
<protein>
    <recommendedName>
        <fullName evidence="6">Thioredoxin domain-containing protein</fullName>
    </recommendedName>
</protein>
<dbReference type="Gene3D" id="3.40.30.10">
    <property type="entry name" value="Glutaredoxin"/>
    <property type="match status" value="1"/>
</dbReference>
<evidence type="ECO:0000256" key="3">
    <source>
        <dbReference type="ARBA" id="ARBA00022989"/>
    </source>
</evidence>
<dbReference type="CDD" id="cd02961">
    <property type="entry name" value="PDI_a_family"/>
    <property type="match status" value="1"/>
</dbReference>
<keyword evidence="4 5" id="KW-0472">Membrane</keyword>
<evidence type="ECO:0000259" key="6">
    <source>
        <dbReference type="PROSITE" id="PS51352"/>
    </source>
</evidence>